<dbReference type="EMBL" id="JAWLIP010000004">
    <property type="protein sequence ID" value="MDV6226809.1"/>
    <property type="molecule type" value="Genomic_DNA"/>
</dbReference>
<evidence type="ECO:0000256" key="7">
    <source>
        <dbReference type="ARBA" id="ARBA00031484"/>
    </source>
</evidence>
<proteinExistence type="inferred from homology"/>
<keyword evidence="8 11" id="KW-0413">Isomerase</keyword>
<evidence type="ECO:0000256" key="9">
    <source>
        <dbReference type="SAM" id="MobiDB-lite"/>
    </source>
</evidence>
<feature type="domain" description="PpiC" evidence="10">
    <location>
        <begin position="147"/>
        <end position="249"/>
    </location>
</feature>
<protein>
    <recommendedName>
        <fullName evidence="4">Parvulin-like PPIase</fullName>
        <ecNumber evidence="3">5.2.1.8</ecNumber>
    </recommendedName>
    <alternativeName>
        <fullName evidence="6">Peptidyl-prolyl cis-trans isomerase plp</fullName>
    </alternativeName>
    <alternativeName>
        <fullName evidence="7">Rotamase plp</fullName>
    </alternativeName>
</protein>
<dbReference type="InterPro" id="IPR000297">
    <property type="entry name" value="PPIase_PpiC"/>
</dbReference>
<dbReference type="InterPro" id="IPR046357">
    <property type="entry name" value="PPIase_dom_sf"/>
</dbReference>
<evidence type="ECO:0000256" key="6">
    <source>
        <dbReference type="ARBA" id="ARBA00030642"/>
    </source>
</evidence>
<organism evidence="11 12">
    <name type="scientific">Nitratireductor aquimarinus</name>
    <dbReference type="NCBI Taxonomy" id="889300"/>
    <lineage>
        <taxon>Bacteria</taxon>
        <taxon>Pseudomonadati</taxon>
        <taxon>Pseudomonadota</taxon>
        <taxon>Alphaproteobacteria</taxon>
        <taxon>Hyphomicrobiales</taxon>
        <taxon>Phyllobacteriaceae</taxon>
        <taxon>Nitratireductor</taxon>
    </lineage>
</organism>
<keyword evidence="12" id="KW-1185">Reference proteome</keyword>
<comment type="similarity">
    <text evidence="2">Belongs to the PpiC/parvulin rotamase family.</text>
</comment>
<dbReference type="EC" id="5.2.1.8" evidence="3"/>
<dbReference type="GO" id="GO:0016853">
    <property type="term" value="F:isomerase activity"/>
    <property type="evidence" value="ECO:0007669"/>
    <property type="project" value="UniProtKB-KW"/>
</dbReference>
<dbReference type="InterPro" id="IPR023058">
    <property type="entry name" value="PPIase_PpiC_CS"/>
</dbReference>
<dbReference type="Gene3D" id="3.10.50.40">
    <property type="match status" value="1"/>
</dbReference>
<evidence type="ECO:0000259" key="10">
    <source>
        <dbReference type="PROSITE" id="PS50198"/>
    </source>
</evidence>
<dbReference type="PANTHER" id="PTHR47245">
    <property type="entry name" value="PEPTIDYLPROLYL ISOMERASE"/>
    <property type="match status" value="1"/>
</dbReference>
<evidence type="ECO:0000256" key="4">
    <source>
        <dbReference type="ARBA" id="ARBA00018370"/>
    </source>
</evidence>
<evidence type="ECO:0000256" key="5">
    <source>
        <dbReference type="ARBA" id="ARBA00023110"/>
    </source>
</evidence>
<evidence type="ECO:0000313" key="12">
    <source>
        <dbReference type="Proteomes" id="UP001185659"/>
    </source>
</evidence>
<accession>A0ABU4AKQ4</accession>
<dbReference type="RefSeq" id="WP_317561300.1">
    <property type="nucleotide sequence ID" value="NZ_JAWLIP010000004.1"/>
</dbReference>
<reference evidence="11 12" key="1">
    <citation type="submission" date="2023-10" db="EMBL/GenBank/DDBJ databases">
        <authorList>
            <person name="Venkata Ramana C."/>
            <person name="Sasikala C."/>
            <person name="Dhurka M."/>
        </authorList>
    </citation>
    <scope>NUCLEOTIDE SEQUENCE [LARGE SCALE GENOMIC DNA]</scope>
    <source>
        <strain evidence="11 12">KCTC 32151</strain>
    </source>
</reference>
<keyword evidence="5 8" id="KW-0697">Rotamase</keyword>
<name>A0ABU4AKQ4_9HYPH</name>
<evidence type="ECO:0000256" key="8">
    <source>
        <dbReference type="PROSITE-ProRule" id="PRU00278"/>
    </source>
</evidence>
<dbReference type="Pfam" id="PF00639">
    <property type="entry name" value="Rotamase"/>
    <property type="match status" value="1"/>
</dbReference>
<dbReference type="SUPFAM" id="SSF54534">
    <property type="entry name" value="FKBP-like"/>
    <property type="match status" value="1"/>
</dbReference>
<feature type="region of interest" description="Disordered" evidence="9">
    <location>
        <begin position="1"/>
        <end position="39"/>
    </location>
</feature>
<comment type="caution">
    <text evidence="11">The sequence shown here is derived from an EMBL/GenBank/DDBJ whole genome shotgun (WGS) entry which is preliminary data.</text>
</comment>
<dbReference type="PROSITE" id="PS01096">
    <property type="entry name" value="PPIC_PPIASE_1"/>
    <property type="match status" value="1"/>
</dbReference>
<sequence>MATIYKNPKLDHPAAAPSPDGQGYTTYQEPDTRVPPKPLPLIRAITVDGVAVPEDEILREAQNHPADNPGKALRAAAEALVIRQLLLSEAARRGLAGEGERDEKGRTTSADDAAIHALLEAELDVPRAGAEECRRYYENNRQRFMSEPLFEARHILIAAPESDDEKRIAAHRLAQELCNALASDPSAFAALAALHSACPSGSQGGNLGQLSPGSTVPEFEKALEGMAAGEIAPGPVASRFGYHVIALDRVVPARELPFELVEDRIAAWLEAQSWSRASAQYIAILAGKADISGIEIGAADSPLVQ</sequence>
<dbReference type="PROSITE" id="PS50198">
    <property type="entry name" value="PPIC_PPIASE_2"/>
    <property type="match status" value="1"/>
</dbReference>
<dbReference type="PANTHER" id="PTHR47245:SF2">
    <property type="entry name" value="PEPTIDYL-PROLYL CIS-TRANS ISOMERASE HP_0175-RELATED"/>
    <property type="match status" value="1"/>
</dbReference>
<evidence type="ECO:0000256" key="2">
    <source>
        <dbReference type="ARBA" id="ARBA00007656"/>
    </source>
</evidence>
<dbReference type="Proteomes" id="UP001185659">
    <property type="component" value="Unassembled WGS sequence"/>
</dbReference>
<evidence type="ECO:0000256" key="1">
    <source>
        <dbReference type="ARBA" id="ARBA00000971"/>
    </source>
</evidence>
<comment type="catalytic activity">
    <reaction evidence="1">
        <text>[protein]-peptidylproline (omega=180) = [protein]-peptidylproline (omega=0)</text>
        <dbReference type="Rhea" id="RHEA:16237"/>
        <dbReference type="Rhea" id="RHEA-COMP:10747"/>
        <dbReference type="Rhea" id="RHEA-COMP:10748"/>
        <dbReference type="ChEBI" id="CHEBI:83833"/>
        <dbReference type="ChEBI" id="CHEBI:83834"/>
        <dbReference type="EC" id="5.2.1.8"/>
    </reaction>
</comment>
<dbReference type="SUPFAM" id="SSF109998">
    <property type="entry name" value="Triger factor/SurA peptide-binding domain-like"/>
    <property type="match status" value="1"/>
</dbReference>
<gene>
    <name evidence="11" type="ORF">R2G56_10980</name>
</gene>
<dbReference type="InterPro" id="IPR050245">
    <property type="entry name" value="PrsA_foldase"/>
</dbReference>
<evidence type="ECO:0000313" key="11">
    <source>
        <dbReference type="EMBL" id="MDV6226809.1"/>
    </source>
</evidence>
<dbReference type="InterPro" id="IPR027304">
    <property type="entry name" value="Trigger_fact/SurA_dom_sf"/>
</dbReference>
<evidence type="ECO:0000256" key="3">
    <source>
        <dbReference type="ARBA" id="ARBA00013194"/>
    </source>
</evidence>